<name>A0A4S2F3C7_9ACTN</name>
<feature type="region of interest" description="Disordered" evidence="1">
    <location>
        <begin position="1"/>
        <end position="45"/>
    </location>
</feature>
<feature type="transmembrane region" description="Helical" evidence="2">
    <location>
        <begin position="79"/>
        <end position="106"/>
    </location>
</feature>
<dbReference type="AlphaFoldDB" id="A0A4S2F3C7"/>
<keyword evidence="4" id="KW-1185">Reference proteome</keyword>
<comment type="caution">
    <text evidence="3">The sequence shown here is derived from an EMBL/GenBank/DDBJ whole genome shotgun (WGS) entry which is preliminary data.</text>
</comment>
<feature type="compositionally biased region" description="Polar residues" evidence="1">
    <location>
        <begin position="18"/>
        <end position="29"/>
    </location>
</feature>
<dbReference type="InterPro" id="IPR018730">
    <property type="entry name" value="DUF2273"/>
</dbReference>
<keyword evidence="2" id="KW-0812">Transmembrane</keyword>
<dbReference type="Proteomes" id="UP000310263">
    <property type="component" value="Unassembled WGS sequence"/>
</dbReference>
<evidence type="ECO:0000313" key="3">
    <source>
        <dbReference type="EMBL" id="TGY61641.1"/>
    </source>
</evidence>
<sequence length="139" mass="14592">MAKKPPVTVEVDVESADGESTQKASTTEAGASRQEKGSQPADAATNFKAQGAHARRLAAKTRSTAASWLEGLAPGHSNAVIFGVLGVVVALLIFWVGFFQALFVALMATAGVAFGQWLDGDPRIINAVKHLLAPSNDYR</sequence>
<dbReference type="EMBL" id="SRYE01000004">
    <property type="protein sequence ID" value="TGY61641.1"/>
    <property type="molecule type" value="Genomic_DNA"/>
</dbReference>
<protein>
    <submittedName>
        <fullName evidence="3">DUF2273 domain-containing protein</fullName>
    </submittedName>
</protein>
<organism evidence="3 4">
    <name type="scientific">Muricaecibacterium torontonense</name>
    <dbReference type="NCBI Taxonomy" id="3032871"/>
    <lineage>
        <taxon>Bacteria</taxon>
        <taxon>Bacillati</taxon>
        <taxon>Actinomycetota</taxon>
        <taxon>Coriobacteriia</taxon>
        <taxon>Coriobacteriales</taxon>
        <taxon>Atopobiaceae</taxon>
        <taxon>Muricaecibacterium</taxon>
    </lineage>
</organism>
<keyword evidence="2" id="KW-0472">Membrane</keyword>
<accession>A0A4S2F3C7</accession>
<evidence type="ECO:0000256" key="2">
    <source>
        <dbReference type="SAM" id="Phobius"/>
    </source>
</evidence>
<dbReference type="RefSeq" id="WP_136012774.1">
    <property type="nucleotide sequence ID" value="NZ_SRYE01000004.1"/>
</dbReference>
<dbReference type="OrthoDB" id="3186702at2"/>
<dbReference type="Pfam" id="PF10031">
    <property type="entry name" value="DUF2273"/>
    <property type="match status" value="1"/>
</dbReference>
<proteinExistence type="predicted"/>
<keyword evidence="2" id="KW-1133">Transmembrane helix</keyword>
<evidence type="ECO:0000313" key="4">
    <source>
        <dbReference type="Proteomes" id="UP000310263"/>
    </source>
</evidence>
<gene>
    <name evidence="3" type="ORF">E5334_06440</name>
</gene>
<evidence type="ECO:0000256" key="1">
    <source>
        <dbReference type="SAM" id="MobiDB-lite"/>
    </source>
</evidence>
<reference evidence="3 4" key="1">
    <citation type="submission" date="2019-04" db="EMBL/GenBank/DDBJ databases">
        <title>Microbes associate with the intestines of laboratory mice.</title>
        <authorList>
            <person name="Navarre W."/>
            <person name="Wong E."/>
            <person name="Huang K."/>
            <person name="Tropini C."/>
            <person name="Ng K."/>
            <person name="Yu B."/>
        </authorList>
    </citation>
    <scope>NUCLEOTIDE SEQUENCE [LARGE SCALE GENOMIC DNA]</scope>
    <source>
        <strain evidence="3 4">NM07_P-09</strain>
    </source>
</reference>